<proteinExistence type="predicted"/>
<feature type="coiled-coil region" evidence="1">
    <location>
        <begin position="23"/>
        <end position="85"/>
    </location>
</feature>
<protein>
    <submittedName>
        <fullName evidence="4">Uncharacterized protein</fullName>
    </submittedName>
</protein>
<feature type="region of interest" description="Disordered" evidence="2">
    <location>
        <begin position="1"/>
        <end position="22"/>
    </location>
</feature>
<evidence type="ECO:0000313" key="4">
    <source>
        <dbReference type="EMBL" id="CAF4659385.1"/>
    </source>
</evidence>
<name>A0A821G007_9BILA</name>
<dbReference type="AlphaFoldDB" id="A0A821G007"/>
<reference evidence="4" key="1">
    <citation type="submission" date="2021-02" db="EMBL/GenBank/DDBJ databases">
        <authorList>
            <person name="Nowell W R."/>
        </authorList>
    </citation>
    <scope>NUCLEOTIDE SEQUENCE</scope>
</reference>
<evidence type="ECO:0000256" key="1">
    <source>
        <dbReference type="SAM" id="Coils"/>
    </source>
</evidence>
<evidence type="ECO:0000313" key="3">
    <source>
        <dbReference type="EMBL" id="CAF3625051.1"/>
    </source>
</evidence>
<gene>
    <name evidence="3" type="ORF">KIK155_LOCUS22116</name>
    <name evidence="4" type="ORF">TOA249_LOCUS14593</name>
</gene>
<feature type="compositionally biased region" description="Polar residues" evidence="2">
    <location>
        <begin position="1"/>
        <end position="14"/>
    </location>
</feature>
<organism evidence="4 5">
    <name type="scientific">Rotaria socialis</name>
    <dbReference type="NCBI Taxonomy" id="392032"/>
    <lineage>
        <taxon>Eukaryota</taxon>
        <taxon>Metazoa</taxon>
        <taxon>Spiralia</taxon>
        <taxon>Gnathifera</taxon>
        <taxon>Rotifera</taxon>
        <taxon>Eurotatoria</taxon>
        <taxon>Bdelloidea</taxon>
        <taxon>Philodinida</taxon>
        <taxon>Philodinidae</taxon>
        <taxon>Rotaria</taxon>
    </lineage>
</organism>
<dbReference type="Proteomes" id="UP000663838">
    <property type="component" value="Unassembled WGS sequence"/>
</dbReference>
<dbReference type="EMBL" id="CAJOBS010000912">
    <property type="protein sequence ID" value="CAF4659385.1"/>
    <property type="molecule type" value="Genomic_DNA"/>
</dbReference>
<dbReference type="Proteomes" id="UP000663865">
    <property type="component" value="Unassembled WGS sequence"/>
</dbReference>
<dbReference type="EMBL" id="CAJNYV010003978">
    <property type="protein sequence ID" value="CAF3625051.1"/>
    <property type="molecule type" value="Genomic_DNA"/>
</dbReference>
<keyword evidence="1" id="KW-0175">Coiled coil</keyword>
<comment type="caution">
    <text evidence="4">The sequence shown here is derived from an EMBL/GenBank/DDBJ whole genome shotgun (WGS) entry which is preliminary data.</text>
</comment>
<accession>A0A821G007</accession>
<evidence type="ECO:0000313" key="5">
    <source>
        <dbReference type="Proteomes" id="UP000663838"/>
    </source>
</evidence>
<sequence>MMSNVLKTSHQQNKPVKDPANDYNQLKLENTRLTNELEILKVEMKKIVDLMQKFKVDKGNQSEDIVNLEKKVKDLKAKLDYCREHGVYEDDSSNSPPLMKK</sequence>
<evidence type="ECO:0000256" key="2">
    <source>
        <dbReference type="SAM" id="MobiDB-lite"/>
    </source>
</evidence>